<evidence type="ECO:0000256" key="1">
    <source>
        <dbReference type="ARBA" id="ARBA00004811"/>
    </source>
</evidence>
<comment type="subcellular location">
    <subcellularLocation>
        <location evidence="7">Cytoplasm</location>
    </subcellularLocation>
</comment>
<dbReference type="GO" id="GO:0009423">
    <property type="term" value="P:chorismate biosynthetic process"/>
    <property type="evidence" value="ECO:0007669"/>
    <property type="project" value="UniProtKB-UniRule"/>
</dbReference>
<feature type="binding site" evidence="7">
    <location>
        <position position="16"/>
    </location>
    <ligand>
        <name>3-phosphoshikimate</name>
        <dbReference type="ChEBI" id="CHEBI:145989"/>
    </ligand>
</feature>
<dbReference type="Gene3D" id="3.65.10.10">
    <property type="entry name" value="Enolpyruvate transferase domain"/>
    <property type="match status" value="2"/>
</dbReference>
<dbReference type="GO" id="GO:0003866">
    <property type="term" value="F:3-phosphoshikimate 1-carboxyvinyltransferase activity"/>
    <property type="evidence" value="ECO:0007669"/>
    <property type="project" value="UniProtKB-UniRule"/>
</dbReference>
<feature type="binding site" evidence="7">
    <location>
        <position position="177"/>
    </location>
    <ligand>
        <name>3-phosphoshikimate</name>
        <dbReference type="ChEBI" id="CHEBI:145989"/>
    </ligand>
</feature>
<comment type="subunit">
    <text evidence="7">Monomer.</text>
</comment>
<dbReference type="GO" id="GO:0009073">
    <property type="term" value="P:aromatic amino acid family biosynthetic process"/>
    <property type="evidence" value="ECO:0007669"/>
    <property type="project" value="UniProtKB-KW"/>
</dbReference>
<evidence type="ECO:0000313" key="10">
    <source>
        <dbReference type="Proteomes" id="UP000292919"/>
    </source>
</evidence>
<dbReference type="PIRSF" id="PIRSF000505">
    <property type="entry name" value="EPSPS"/>
    <property type="match status" value="1"/>
</dbReference>
<dbReference type="InterPro" id="IPR006264">
    <property type="entry name" value="EPSP_synthase"/>
</dbReference>
<reference evidence="9 10" key="1">
    <citation type="submission" date="2018-12" db="EMBL/GenBank/DDBJ databases">
        <title>First genome draft of Desulfovibrio legallis sp. nov.</title>
        <authorList>
            <person name="Ben Dhia O."/>
            <person name="Najjari A."/>
            <person name="Ferjani R."/>
            <person name="Fhoula I."/>
            <person name="Fardeau M.-L."/>
            <person name="Boudabbous A."/>
            <person name="Ouzari H.I."/>
        </authorList>
    </citation>
    <scope>NUCLEOTIDE SEQUENCE [LARGE SCALE GENOMIC DNA]</scope>
    <source>
        <strain evidence="9 10">H1T</strain>
    </source>
</reference>
<feature type="binding site" evidence="7">
    <location>
        <position position="126"/>
    </location>
    <ligand>
        <name>phosphoenolpyruvate</name>
        <dbReference type="ChEBI" id="CHEBI:58702"/>
    </ligand>
</feature>
<comment type="pathway">
    <text evidence="1 7">Metabolic intermediate biosynthesis; chorismate biosynthesis; chorismate from D-erythrose 4-phosphate and phosphoenolpyruvate: step 6/7.</text>
</comment>
<protein>
    <recommendedName>
        <fullName evidence="7">3-phosphoshikimate 1-carboxyvinyltransferase</fullName>
        <ecNumber evidence="7">2.5.1.19</ecNumber>
    </recommendedName>
    <alternativeName>
        <fullName evidence="7">5-enolpyruvylshikimate-3-phosphate synthase</fullName>
        <shortName evidence="7">EPSP synthase</shortName>
        <shortName evidence="7">EPSPS</shortName>
    </alternativeName>
</protein>
<keyword evidence="5 7" id="KW-0057">Aromatic amino acid biosynthesis</keyword>
<gene>
    <name evidence="7" type="primary">aroA</name>
    <name evidence="9" type="ORF">EB812_04910</name>
</gene>
<feature type="binding site" evidence="7">
    <location>
        <position position="16"/>
    </location>
    <ligand>
        <name>phosphoenolpyruvate</name>
        <dbReference type="ChEBI" id="CHEBI:58702"/>
    </ligand>
</feature>
<evidence type="ECO:0000259" key="8">
    <source>
        <dbReference type="Pfam" id="PF00275"/>
    </source>
</evidence>
<evidence type="ECO:0000256" key="6">
    <source>
        <dbReference type="ARBA" id="ARBA00044633"/>
    </source>
</evidence>
<comment type="caution">
    <text evidence="9">The sequence shown here is derived from an EMBL/GenBank/DDBJ whole genome shotgun (WGS) entry which is preliminary data.</text>
</comment>
<feature type="binding site" evidence="7">
    <location>
        <position position="375"/>
    </location>
    <ligand>
        <name>phosphoenolpyruvate</name>
        <dbReference type="ChEBI" id="CHEBI:58702"/>
    </ligand>
</feature>
<feature type="binding site" evidence="7">
    <location>
        <position position="178"/>
    </location>
    <ligand>
        <name>3-phosphoshikimate</name>
        <dbReference type="ChEBI" id="CHEBI:145989"/>
    </ligand>
</feature>
<accession>A0A6H3FBP6</accession>
<dbReference type="PANTHER" id="PTHR21090:SF5">
    <property type="entry name" value="PENTAFUNCTIONAL AROM POLYPEPTIDE"/>
    <property type="match status" value="1"/>
</dbReference>
<feature type="domain" description="Enolpyruvate transferase" evidence="8">
    <location>
        <begin position="255"/>
        <end position="466"/>
    </location>
</feature>
<feature type="binding site" evidence="7">
    <location>
        <position position="344"/>
    </location>
    <ligand>
        <name>3-phosphoshikimate</name>
        <dbReference type="ChEBI" id="CHEBI:145989"/>
    </ligand>
</feature>
<evidence type="ECO:0000256" key="2">
    <source>
        <dbReference type="ARBA" id="ARBA00009948"/>
    </source>
</evidence>
<feature type="binding site" evidence="7">
    <location>
        <position position="457"/>
    </location>
    <ligand>
        <name>phosphoenolpyruvate</name>
        <dbReference type="ChEBI" id="CHEBI:58702"/>
    </ligand>
</feature>
<comment type="caution">
    <text evidence="7">Lacks conserved residue(s) required for the propagation of feature annotation.</text>
</comment>
<feature type="binding site" evidence="7">
    <location>
        <position position="17"/>
    </location>
    <ligand>
        <name>3-phosphoshikimate</name>
        <dbReference type="ChEBI" id="CHEBI:145989"/>
    </ligand>
</feature>
<dbReference type="CDD" id="cd01556">
    <property type="entry name" value="EPSP_synthase"/>
    <property type="match status" value="1"/>
</dbReference>
<dbReference type="InterPro" id="IPR013792">
    <property type="entry name" value="RNA3'P_cycl/enolpyr_Trfase_a/b"/>
</dbReference>
<dbReference type="InterPro" id="IPR001986">
    <property type="entry name" value="Enolpyruvate_Tfrase_dom"/>
</dbReference>
<dbReference type="GO" id="GO:0008652">
    <property type="term" value="P:amino acid biosynthetic process"/>
    <property type="evidence" value="ECO:0007669"/>
    <property type="project" value="UniProtKB-KW"/>
</dbReference>
<dbReference type="GO" id="GO:0005737">
    <property type="term" value="C:cytoplasm"/>
    <property type="evidence" value="ECO:0007669"/>
    <property type="project" value="UniProtKB-SubCell"/>
</dbReference>
<feature type="binding site" evidence="7">
    <location>
        <position position="98"/>
    </location>
    <ligand>
        <name>phosphoenolpyruvate</name>
        <dbReference type="ChEBI" id="CHEBI:58702"/>
    </ligand>
</feature>
<evidence type="ECO:0000256" key="7">
    <source>
        <dbReference type="HAMAP-Rule" id="MF_00210"/>
    </source>
</evidence>
<sequence length="470" mass="49509">MSQTFPTVTVRAPASKSLSHRFLLGAALAEGVSTVRHALVSDDTDHTRAVLTAAGARFTPLPPAEGGGEGCWRVTGLAGQPRGGTEAAPLDCNVGASGTSCRLLTAVLAAGRGAFYLHGAGRLHQRPMDELLQALRFLGADVRCSGQPGCPPLRINAAGLQPALCGGEVELGMERSSQFFSGLLLAAPLGPAPLAVSLCGQKAVSWPYVGLTLHALEAFGLSFTVETRPCPDVHWQTLPPGGWRGLKTAEPGCLRVTVRPGPYRPGDYSVEGDWSGASYLLAAGALGRRPVRVEGLNPASLQGDRALLDILQKMGARLEASAKAVTVYPSPLHGVDLDMGHCPDLVPTVAVLAAFAGGSTRIRNVAHLRLKESDRISAPATELAKTGVTVDQLSDGLLVHGLAGRGPNRPDHPRLPADATLSAHDDHRMAMSLALLDLREPETHVRARLDDPAVVSKSFPHFWKVWEQLA</sequence>
<dbReference type="InterPro" id="IPR036968">
    <property type="entry name" value="Enolpyruvate_Tfrase_sf"/>
</dbReference>
<keyword evidence="7" id="KW-0963">Cytoplasm</keyword>
<name>A0A6H3FBP6_9BACT</name>
<dbReference type="EMBL" id="SIXC01000005">
    <property type="protein sequence ID" value="TBH80479.1"/>
    <property type="molecule type" value="Genomic_DNA"/>
</dbReference>
<feature type="binding site" evidence="7">
    <location>
        <position position="205"/>
    </location>
    <ligand>
        <name>3-phosphoshikimate</name>
        <dbReference type="ChEBI" id="CHEBI:145989"/>
    </ligand>
</feature>
<feature type="domain" description="Enolpyruvate transferase" evidence="8">
    <location>
        <begin position="9"/>
        <end position="225"/>
    </location>
</feature>
<feature type="binding site" evidence="7">
    <location>
        <position position="176"/>
    </location>
    <ligand>
        <name>3-phosphoshikimate</name>
        <dbReference type="ChEBI" id="CHEBI:145989"/>
    </ligand>
</feature>
<evidence type="ECO:0000313" key="9">
    <source>
        <dbReference type="EMBL" id="TBH80479.1"/>
    </source>
</evidence>
<proteinExistence type="inferred from homology"/>
<feature type="active site" description="Proton acceptor" evidence="7">
    <location>
        <position position="344"/>
    </location>
</feature>
<dbReference type="PANTHER" id="PTHR21090">
    <property type="entry name" value="AROM/DEHYDROQUINATE SYNTHASE"/>
    <property type="match status" value="1"/>
</dbReference>
<comment type="catalytic activity">
    <reaction evidence="6">
        <text>3-phosphoshikimate + phosphoenolpyruvate = 5-O-(1-carboxyvinyl)-3-phosphoshikimate + phosphate</text>
        <dbReference type="Rhea" id="RHEA:21256"/>
        <dbReference type="ChEBI" id="CHEBI:43474"/>
        <dbReference type="ChEBI" id="CHEBI:57701"/>
        <dbReference type="ChEBI" id="CHEBI:58702"/>
        <dbReference type="ChEBI" id="CHEBI:145989"/>
        <dbReference type="EC" id="2.5.1.19"/>
    </reaction>
    <physiologicalReaction direction="left-to-right" evidence="6">
        <dbReference type="Rhea" id="RHEA:21257"/>
    </physiologicalReaction>
</comment>
<dbReference type="UniPathway" id="UPA00053">
    <property type="reaction ID" value="UER00089"/>
</dbReference>
<evidence type="ECO:0000256" key="3">
    <source>
        <dbReference type="ARBA" id="ARBA00022605"/>
    </source>
</evidence>
<dbReference type="Pfam" id="PF00275">
    <property type="entry name" value="EPSP_synthase"/>
    <property type="match status" value="2"/>
</dbReference>
<evidence type="ECO:0000256" key="5">
    <source>
        <dbReference type="ARBA" id="ARBA00023141"/>
    </source>
</evidence>
<feature type="binding site" evidence="7">
    <location>
        <position position="428"/>
    </location>
    <ligand>
        <name>phosphoenolpyruvate</name>
        <dbReference type="ChEBI" id="CHEBI:58702"/>
    </ligand>
</feature>
<comment type="similarity">
    <text evidence="2 7">Belongs to the EPSP synthase family.</text>
</comment>
<evidence type="ECO:0000256" key="4">
    <source>
        <dbReference type="ARBA" id="ARBA00022679"/>
    </source>
</evidence>
<keyword evidence="10" id="KW-1185">Reference proteome</keyword>
<organism evidence="9 10">
    <name type="scientific">Desulfovibrio legallii</name>
    <dbReference type="NCBI Taxonomy" id="571438"/>
    <lineage>
        <taxon>Bacteria</taxon>
        <taxon>Pseudomonadati</taxon>
        <taxon>Thermodesulfobacteriota</taxon>
        <taxon>Desulfovibrionia</taxon>
        <taxon>Desulfovibrionales</taxon>
        <taxon>Desulfovibrionaceae</taxon>
        <taxon>Desulfovibrio</taxon>
    </lineage>
</organism>
<dbReference type="AlphaFoldDB" id="A0A6H3FBP6"/>
<dbReference type="Proteomes" id="UP000292919">
    <property type="component" value="Unassembled WGS sequence"/>
</dbReference>
<keyword evidence="3 7" id="KW-0028">Amino-acid biosynthesis</keyword>
<dbReference type="RefSeq" id="WP_118230855.1">
    <property type="nucleotide sequence ID" value="NZ_DBFBQU010000001.1"/>
</dbReference>
<feature type="binding site" evidence="7">
    <location>
        <position position="371"/>
    </location>
    <ligand>
        <name>3-phosphoshikimate</name>
        <dbReference type="ChEBI" id="CHEBI:145989"/>
    </ligand>
</feature>
<dbReference type="SUPFAM" id="SSF55205">
    <property type="entry name" value="EPT/RTPC-like"/>
    <property type="match status" value="1"/>
</dbReference>
<feature type="binding site" evidence="7">
    <location>
        <position position="178"/>
    </location>
    <ligand>
        <name>phosphoenolpyruvate</name>
        <dbReference type="ChEBI" id="CHEBI:58702"/>
    </ligand>
</feature>
<dbReference type="EC" id="2.5.1.19" evidence="7"/>
<comment type="function">
    <text evidence="7">Catalyzes the transfer of the enolpyruvyl moiety of phosphoenolpyruvate (PEP) to the 5-hydroxyl of shikimate-3-phosphate (S3P) to produce enolpyruvyl shikimate-3-phosphate and inorganic phosphate.</text>
</comment>
<feature type="binding site" evidence="7">
    <location>
        <position position="21"/>
    </location>
    <ligand>
        <name>3-phosphoshikimate</name>
        <dbReference type="ChEBI" id="CHEBI:145989"/>
    </ligand>
</feature>
<dbReference type="HAMAP" id="MF_00210">
    <property type="entry name" value="EPSP_synth"/>
    <property type="match status" value="1"/>
</dbReference>
<keyword evidence="4 7" id="KW-0808">Transferase</keyword>